<dbReference type="AlphaFoldDB" id="A0A9W6DGU2"/>
<proteinExistence type="predicted"/>
<evidence type="ECO:0000313" key="3">
    <source>
        <dbReference type="Proteomes" id="UP001144256"/>
    </source>
</evidence>
<keyword evidence="3" id="KW-1185">Reference proteome</keyword>
<dbReference type="InterPro" id="IPR016181">
    <property type="entry name" value="Acyl_CoA_acyltransferase"/>
</dbReference>
<comment type="caution">
    <text evidence="2">The sequence shown here is derived from an EMBL/GenBank/DDBJ whole genome shotgun (WGS) entry which is preliminary data.</text>
</comment>
<organism evidence="2 3">
    <name type="scientific">Vallitalea longa</name>
    <dbReference type="NCBI Taxonomy" id="2936439"/>
    <lineage>
        <taxon>Bacteria</taxon>
        <taxon>Bacillati</taxon>
        <taxon>Bacillota</taxon>
        <taxon>Clostridia</taxon>
        <taxon>Lachnospirales</taxon>
        <taxon>Vallitaleaceae</taxon>
        <taxon>Vallitalea</taxon>
    </lineage>
</organism>
<evidence type="ECO:0000259" key="1">
    <source>
        <dbReference type="PROSITE" id="PS51186"/>
    </source>
</evidence>
<sequence length="152" mass="18335">MIDKSKILIRLAEESDIDEVYLMEREYIIEHEFEQLFRWDSAKERNMKMMLDNIHRMFVATIDSKVIGHSYWSIYNDDPCVFSIYISKNYRNMGIATDLMIKVEEQIYKSNYKKITLSTLETNPAQYLFNKLNYEEIGRKDGWINYEKFLIV</sequence>
<dbReference type="Proteomes" id="UP001144256">
    <property type="component" value="Unassembled WGS sequence"/>
</dbReference>
<dbReference type="Gene3D" id="3.40.630.30">
    <property type="match status" value="1"/>
</dbReference>
<dbReference type="Pfam" id="PF00583">
    <property type="entry name" value="Acetyltransf_1"/>
    <property type="match status" value="1"/>
</dbReference>
<evidence type="ECO:0000313" key="2">
    <source>
        <dbReference type="EMBL" id="GKX30887.1"/>
    </source>
</evidence>
<dbReference type="GO" id="GO:0016747">
    <property type="term" value="F:acyltransferase activity, transferring groups other than amino-acyl groups"/>
    <property type="evidence" value="ECO:0007669"/>
    <property type="project" value="InterPro"/>
</dbReference>
<dbReference type="RefSeq" id="WP_281817436.1">
    <property type="nucleotide sequence ID" value="NZ_BRLB01000012.1"/>
</dbReference>
<dbReference type="PROSITE" id="PS51186">
    <property type="entry name" value="GNAT"/>
    <property type="match status" value="1"/>
</dbReference>
<feature type="domain" description="N-acetyltransferase" evidence="1">
    <location>
        <begin position="7"/>
        <end position="151"/>
    </location>
</feature>
<dbReference type="SUPFAM" id="SSF55729">
    <property type="entry name" value="Acyl-CoA N-acyltransferases (Nat)"/>
    <property type="match status" value="1"/>
</dbReference>
<accession>A0A9W6DGU2</accession>
<reference evidence="2" key="1">
    <citation type="submission" date="2022-06" db="EMBL/GenBank/DDBJ databases">
        <title>Vallitalea longa sp. nov., an anaerobic bacterium isolated from marine sediment.</title>
        <authorList>
            <person name="Hirano S."/>
            <person name="Terahara T."/>
            <person name="Mori K."/>
            <person name="Hamada M."/>
            <person name="Matsumoto R."/>
            <person name="Kobayashi T."/>
        </authorList>
    </citation>
    <scope>NUCLEOTIDE SEQUENCE</scope>
    <source>
        <strain evidence="2">SH18-1</strain>
    </source>
</reference>
<gene>
    <name evidence="2" type="ORF">SH1V18_33670</name>
</gene>
<protein>
    <recommendedName>
        <fullName evidence="1">N-acetyltransferase domain-containing protein</fullName>
    </recommendedName>
</protein>
<dbReference type="EMBL" id="BRLB01000012">
    <property type="protein sequence ID" value="GKX30887.1"/>
    <property type="molecule type" value="Genomic_DNA"/>
</dbReference>
<dbReference type="CDD" id="cd04301">
    <property type="entry name" value="NAT_SF"/>
    <property type="match status" value="1"/>
</dbReference>
<name>A0A9W6DGU2_9FIRM</name>
<dbReference type="InterPro" id="IPR000182">
    <property type="entry name" value="GNAT_dom"/>
</dbReference>